<protein>
    <recommendedName>
        <fullName evidence="4">Aminoglycoside phosphotransferase</fullName>
    </recommendedName>
</protein>
<reference evidence="3" key="1">
    <citation type="submission" date="2016-10" db="EMBL/GenBank/DDBJ databases">
        <title>Frankia sp. NRRL B-16386 Genome sequencing.</title>
        <authorList>
            <person name="Ghodhbane-Gtari F."/>
            <person name="Swanson E."/>
            <person name="Gueddou A."/>
            <person name="Hezbri K."/>
            <person name="Ktari K."/>
            <person name="Nouioui I."/>
            <person name="Morris K."/>
            <person name="Simpson S."/>
            <person name="Abebe-Akele F."/>
            <person name="Thomas K."/>
            <person name="Gtari M."/>
            <person name="Tisa L.S."/>
        </authorList>
    </citation>
    <scope>NUCLEOTIDE SEQUENCE [LARGE SCALE GENOMIC DNA]</scope>
    <source>
        <strain evidence="3">NRRL B-16386</strain>
    </source>
</reference>
<dbReference type="Proteomes" id="UP000188929">
    <property type="component" value="Unassembled WGS sequence"/>
</dbReference>
<evidence type="ECO:0000313" key="3">
    <source>
        <dbReference type="Proteomes" id="UP000188929"/>
    </source>
</evidence>
<gene>
    <name evidence="2" type="ORF">BL253_14610</name>
</gene>
<feature type="region of interest" description="Disordered" evidence="1">
    <location>
        <begin position="1"/>
        <end position="20"/>
    </location>
</feature>
<comment type="caution">
    <text evidence="2">The sequence shown here is derived from an EMBL/GenBank/DDBJ whole genome shotgun (WGS) entry which is preliminary data.</text>
</comment>
<evidence type="ECO:0008006" key="4">
    <source>
        <dbReference type="Google" id="ProtNLM"/>
    </source>
</evidence>
<evidence type="ECO:0000313" key="2">
    <source>
        <dbReference type="EMBL" id="ONH30355.1"/>
    </source>
</evidence>
<sequence>MDGTPAPTIPAGKATVGADGSGAAALPDTAATQTLLDGMAALAARLVAPADADDHGDDHGDAVEVLSRRHDRLVVRRGRVVLKAHQAGIDPAALAARLLTAADPRLAAALLAPQPVPGAELGGYAARVGGRWVSAWPFGAALGPDDADDAPWEQAAVLLARLHTAPYPTDVAALAAHPRRRLAPAVEALRRQAATLCPAAAPEAADAPRASRPPTVAGAREIEGAQEVEGVPLSAGSARDAVLAAYRALPDRDAVATARPGRPVTLIHGDWHLGQLVRTEADGWRLVDVDDLGIGDPAWDLARPAAWFAAGLLPPAVWARFVDTYRVAGGPALPAGGDPWPAVDLPARTFVVEYAARALTATLPTASAGDRDRVGRAGDGVGPDGLDPLGHAFVTCCRRMLL</sequence>
<dbReference type="AlphaFoldDB" id="A0A1V2IB90"/>
<dbReference type="RefSeq" id="WP_076817309.1">
    <property type="nucleotide sequence ID" value="NZ_MOMC01000027.1"/>
</dbReference>
<dbReference type="InterPro" id="IPR011009">
    <property type="entry name" value="Kinase-like_dom_sf"/>
</dbReference>
<dbReference type="EMBL" id="MOMC01000027">
    <property type="protein sequence ID" value="ONH30355.1"/>
    <property type="molecule type" value="Genomic_DNA"/>
</dbReference>
<dbReference type="STRING" id="1834516.BL253_14610"/>
<accession>A0A1V2IB90</accession>
<name>A0A1V2IB90_9ACTN</name>
<evidence type="ECO:0000256" key="1">
    <source>
        <dbReference type="SAM" id="MobiDB-lite"/>
    </source>
</evidence>
<organism evidence="2 3">
    <name type="scientific">Pseudofrankia asymbiotica</name>
    <dbReference type="NCBI Taxonomy" id="1834516"/>
    <lineage>
        <taxon>Bacteria</taxon>
        <taxon>Bacillati</taxon>
        <taxon>Actinomycetota</taxon>
        <taxon>Actinomycetes</taxon>
        <taxon>Frankiales</taxon>
        <taxon>Frankiaceae</taxon>
        <taxon>Pseudofrankia</taxon>
    </lineage>
</organism>
<dbReference type="SUPFAM" id="SSF56112">
    <property type="entry name" value="Protein kinase-like (PK-like)"/>
    <property type="match status" value="1"/>
</dbReference>
<dbReference type="Gene3D" id="3.90.1200.10">
    <property type="match status" value="1"/>
</dbReference>
<keyword evidence="3" id="KW-1185">Reference proteome</keyword>
<proteinExistence type="predicted"/>